<dbReference type="PANTHER" id="PTHR22930:SF85">
    <property type="entry name" value="GH03217P-RELATED"/>
    <property type="match status" value="1"/>
</dbReference>
<evidence type="ECO:0000256" key="7">
    <source>
        <dbReference type="ARBA" id="ARBA00023242"/>
    </source>
</evidence>
<dbReference type="AlphaFoldDB" id="A0ABD1XHB4"/>
<dbReference type="Gene3D" id="3.60.21.10">
    <property type="match status" value="1"/>
</dbReference>
<comment type="similarity">
    <text evidence="3">Belongs to the HARBI1 family.</text>
</comment>
<accession>A0ABD1XHB4</accession>
<dbReference type="GO" id="GO:0005634">
    <property type="term" value="C:nucleus"/>
    <property type="evidence" value="ECO:0007669"/>
    <property type="project" value="UniProtKB-SubCell"/>
</dbReference>
<dbReference type="SUPFAM" id="SSF56300">
    <property type="entry name" value="Metallo-dependent phosphatases"/>
    <property type="match status" value="1"/>
</dbReference>
<evidence type="ECO:0000313" key="10">
    <source>
        <dbReference type="Proteomes" id="UP001605036"/>
    </source>
</evidence>
<comment type="cofactor">
    <cofactor evidence="1">
        <name>a divalent metal cation</name>
        <dbReference type="ChEBI" id="CHEBI:60240"/>
    </cofactor>
</comment>
<dbReference type="InterPro" id="IPR045249">
    <property type="entry name" value="HARBI1-like"/>
</dbReference>
<comment type="subcellular location">
    <subcellularLocation>
        <location evidence="2">Nucleus</location>
    </subcellularLocation>
</comment>
<dbReference type="PANTHER" id="PTHR22930">
    <property type="match status" value="1"/>
</dbReference>
<evidence type="ECO:0000259" key="8">
    <source>
        <dbReference type="Pfam" id="PF13359"/>
    </source>
</evidence>
<evidence type="ECO:0000256" key="2">
    <source>
        <dbReference type="ARBA" id="ARBA00004123"/>
    </source>
</evidence>
<evidence type="ECO:0000256" key="3">
    <source>
        <dbReference type="ARBA" id="ARBA00006958"/>
    </source>
</evidence>
<comment type="caution">
    <text evidence="9">The sequence shown here is derived from an EMBL/GenBank/DDBJ whole genome shotgun (WGS) entry which is preliminary data.</text>
</comment>
<evidence type="ECO:0000256" key="4">
    <source>
        <dbReference type="ARBA" id="ARBA00022722"/>
    </source>
</evidence>
<dbReference type="GO" id="GO:0004518">
    <property type="term" value="F:nuclease activity"/>
    <property type="evidence" value="ECO:0007669"/>
    <property type="project" value="UniProtKB-KW"/>
</dbReference>
<dbReference type="Proteomes" id="UP001605036">
    <property type="component" value="Unassembled WGS sequence"/>
</dbReference>
<name>A0ABD1XHB4_9MARC</name>
<keyword evidence="10" id="KW-1185">Reference proteome</keyword>
<sequence length="552" mass="61767">MASQSLFYSHFQLRISHYRRLASSAAGVTGGAKMDSDQGFLVATDTHLGCMEKDELRRLDSFNAFDKICSIPAEKEVDFLRLGGDVETCSMRTNLQAAMSSSSSDYDTLSPRRKQEVVAAAGAALLATYQSVTVTPSVFFPRDEDEDFFCPSSVHQNESILDLDTDLTYAVELAILAAAVAKTEGNTEGPGTVTQDEEEVLEENDEVMVVEPGGSWFNSYLLDVWDDDRWMHLMKMTRRTFLHLVEHLVPGFQREPLFTEVSVEKKVGATIYRLVHATDLLELGKKFSMDSHTLEGGIAQSVRAINWRLNHLIAWPSGKDAEKVIQGFEAESGLPNCCGALDIYHIPILSEIPGYRNKQGTYSVILQAVCDSSLRFLDTGCGWFGATRPQRVLRNSTFLERVNQKEVLSGPEVRINAGFCLRQYVVGNALYPHLPWLLTPYDDDTLSYSKECFNHIHERCRKYVAETFKSFQTTFKLLAQPADHNLDFLPHLVFCACLLHNFLISVKEVGVVQTLIIRNFPDENLGVSEDGVTEESAEAMRAELTQLIVLTT</sequence>
<dbReference type="EMBL" id="JBHFFA010000008">
    <property type="protein sequence ID" value="KAL2608342.1"/>
    <property type="molecule type" value="Genomic_DNA"/>
</dbReference>
<evidence type="ECO:0000256" key="5">
    <source>
        <dbReference type="ARBA" id="ARBA00022723"/>
    </source>
</evidence>
<feature type="domain" description="DDE Tnp4" evidence="8">
    <location>
        <begin position="354"/>
        <end position="501"/>
    </location>
</feature>
<keyword evidence="6" id="KW-0378">Hydrolase</keyword>
<dbReference type="InterPro" id="IPR029052">
    <property type="entry name" value="Metallo-depent_PP-like"/>
</dbReference>
<dbReference type="InterPro" id="IPR027806">
    <property type="entry name" value="HARBI1_dom"/>
</dbReference>
<evidence type="ECO:0000256" key="1">
    <source>
        <dbReference type="ARBA" id="ARBA00001968"/>
    </source>
</evidence>
<dbReference type="Pfam" id="PF13359">
    <property type="entry name" value="DDE_Tnp_4"/>
    <property type="match status" value="1"/>
</dbReference>
<dbReference type="GO" id="GO:0016787">
    <property type="term" value="F:hydrolase activity"/>
    <property type="evidence" value="ECO:0007669"/>
    <property type="project" value="UniProtKB-KW"/>
</dbReference>
<proteinExistence type="inferred from homology"/>
<keyword evidence="7" id="KW-0539">Nucleus</keyword>
<keyword evidence="4" id="KW-0540">Nuclease</keyword>
<keyword evidence="5" id="KW-0479">Metal-binding</keyword>
<reference evidence="9 10" key="1">
    <citation type="submission" date="2024-09" db="EMBL/GenBank/DDBJ databases">
        <title>Chromosome-scale assembly of Riccia fluitans.</title>
        <authorList>
            <person name="Paukszto L."/>
            <person name="Sawicki J."/>
            <person name="Karawczyk K."/>
            <person name="Piernik-Szablinska J."/>
            <person name="Szczecinska M."/>
            <person name="Mazdziarz M."/>
        </authorList>
    </citation>
    <scope>NUCLEOTIDE SEQUENCE [LARGE SCALE GENOMIC DNA]</scope>
    <source>
        <strain evidence="9">Rf_01</strain>
        <tissue evidence="9">Aerial parts of the thallus</tissue>
    </source>
</reference>
<dbReference type="GO" id="GO:0046872">
    <property type="term" value="F:metal ion binding"/>
    <property type="evidence" value="ECO:0007669"/>
    <property type="project" value="UniProtKB-KW"/>
</dbReference>
<gene>
    <name evidence="9" type="ORF">R1flu_026915</name>
</gene>
<organism evidence="9 10">
    <name type="scientific">Riccia fluitans</name>
    <dbReference type="NCBI Taxonomy" id="41844"/>
    <lineage>
        <taxon>Eukaryota</taxon>
        <taxon>Viridiplantae</taxon>
        <taxon>Streptophyta</taxon>
        <taxon>Embryophyta</taxon>
        <taxon>Marchantiophyta</taxon>
        <taxon>Marchantiopsida</taxon>
        <taxon>Marchantiidae</taxon>
        <taxon>Marchantiales</taxon>
        <taxon>Ricciaceae</taxon>
        <taxon>Riccia</taxon>
    </lineage>
</organism>
<protein>
    <recommendedName>
        <fullName evidence="8">DDE Tnp4 domain-containing protein</fullName>
    </recommendedName>
</protein>
<evidence type="ECO:0000256" key="6">
    <source>
        <dbReference type="ARBA" id="ARBA00022801"/>
    </source>
</evidence>
<evidence type="ECO:0000313" key="9">
    <source>
        <dbReference type="EMBL" id="KAL2608342.1"/>
    </source>
</evidence>